<evidence type="ECO:0000256" key="5">
    <source>
        <dbReference type="SAM" id="MobiDB-lite"/>
    </source>
</evidence>
<dbReference type="GO" id="GO:0007166">
    <property type="term" value="P:cell surface receptor signaling pathway"/>
    <property type="evidence" value="ECO:0007669"/>
    <property type="project" value="InterPro"/>
</dbReference>
<evidence type="ECO:0000256" key="3">
    <source>
        <dbReference type="ARBA" id="ARBA00022989"/>
    </source>
</evidence>
<feature type="region of interest" description="Disordered" evidence="5">
    <location>
        <begin position="502"/>
        <end position="526"/>
    </location>
</feature>
<dbReference type="InterPro" id="IPR017981">
    <property type="entry name" value="GPCR_2-like_7TM"/>
</dbReference>
<feature type="transmembrane region" description="Helical" evidence="6">
    <location>
        <begin position="93"/>
        <end position="109"/>
    </location>
</feature>
<feature type="transmembrane region" description="Helical" evidence="6">
    <location>
        <begin position="369"/>
        <end position="389"/>
    </location>
</feature>
<feature type="transmembrane region" description="Helical" evidence="6">
    <location>
        <begin position="409"/>
        <end position="430"/>
    </location>
</feature>
<keyword evidence="3 6" id="KW-1133">Transmembrane helix</keyword>
<sequence length="526" mass="57826">MRGLSTQDAESVIAIERACSALSLVGCVFVLVTFSLSDAFRQRAINRMVFYATFGNMLTNVATLMTTSYTHDVNSPGCQLQGFLIQVFMQGDAYWALAMAINVYLTFYHKYDARMLRKMEIPYLFCCYGIPFIPGFTFIFVSNQHMGRPYGDAVLWCWLKSEWEVYRIATFYGPIWVAIIAAMIIYIRAGREIYRKRQKMLNFSSTGTGTAVGTCNEPFSPTNEFSAAFNYKTTEVTQTTEIIQPPAAVAKSGTIAPNPNPSYSVTISTDAQAAAANQFNARTSLEDSDTSADNGDASTDTITLTNAPTITSAATATSTSKRAARALSTTQISIAPTVTATITTVTAHNNNTNANAHSRRRNYYESHNATWSYTKCAILFFSALLITWIPSSGNRLYSMVNSGDVSKPLFFASAFVLPLQGFWNAIIYIVTSWAACKSLWGWGVAGVVGWGEWVSLRVMMMRRRRLSVVEIVDRRGSGMRRSHGGGGGGNVVGMWVGRKDHGRAESESTSMEDLTGEGRAERVSPV</sequence>
<feature type="domain" description="G-protein coupled receptors family 2 profile 2" evidence="7">
    <location>
        <begin position="12"/>
        <end position="198"/>
    </location>
</feature>
<dbReference type="AlphaFoldDB" id="A0AAN6P818"/>
<comment type="subcellular location">
    <subcellularLocation>
        <location evidence="1">Membrane</location>
        <topology evidence="1">Multi-pass membrane protein</topology>
    </subcellularLocation>
</comment>
<dbReference type="PANTHER" id="PTHR23112">
    <property type="entry name" value="G PROTEIN-COUPLED RECEPTOR 157-RELATED"/>
    <property type="match status" value="1"/>
</dbReference>
<dbReference type="Gene3D" id="1.20.1070.10">
    <property type="entry name" value="Rhodopsin 7-helix transmembrane proteins"/>
    <property type="match status" value="1"/>
</dbReference>
<dbReference type="GO" id="GO:0004930">
    <property type="term" value="F:G protein-coupled receptor activity"/>
    <property type="evidence" value="ECO:0007669"/>
    <property type="project" value="TreeGrafter"/>
</dbReference>
<dbReference type="GO" id="GO:0007189">
    <property type="term" value="P:adenylate cyclase-activating G protein-coupled receptor signaling pathway"/>
    <property type="evidence" value="ECO:0007669"/>
    <property type="project" value="TreeGrafter"/>
</dbReference>
<feature type="transmembrane region" description="Helical" evidence="6">
    <location>
        <begin position="12"/>
        <end position="36"/>
    </location>
</feature>
<organism evidence="8 9">
    <name type="scientific">Parachaetomium inaequale</name>
    <dbReference type="NCBI Taxonomy" id="2588326"/>
    <lineage>
        <taxon>Eukaryota</taxon>
        <taxon>Fungi</taxon>
        <taxon>Dikarya</taxon>
        <taxon>Ascomycota</taxon>
        <taxon>Pezizomycotina</taxon>
        <taxon>Sordariomycetes</taxon>
        <taxon>Sordariomycetidae</taxon>
        <taxon>Sordariales</taxon>
        <taxon>Chaetomiaceae</taxon>
        <taxon>Parachaetomium</taxon>
    </lineage>
</organism>
<protein>
    <recommendedName>
        <fullName evidence="7">G-protein coupled receptors family 2 profile 2 domain-containing protein</fullName>
    </recommendedName>
</protein>
<dbReference type="SUPFAM" id="SSF81321">
    <property type="entry name" value="Family A G protein-coupled receptor-like"/>
    <property type="match status" value="1"/>
</dbReference>
<reference evidence="9" key="1">
    <citation type="journal article" date="2023" name="Mol. Phylogenet. Evol.">
        <title>Genome-scale phylogeny and comparative genomics of the fungal order Sordariales.</title>
        <authorList>
            <person name="Hensen N."/>
            <person name="Bonometti L."/>
            <person name="Westerberg I."/>
            <person name="Brannstrom I.O."/>
            <person name="Guillou S."/>
            <person name="Cros-Aarteil S."/>
            <person name="Calhoun S."/>
            <person name="Haridas S."/>
            <person name="Kuo A."/>
            <person name="Mondo S."/>
            <person name="Pangilinan J."/>
            <person name="Riley R."/>
            <person name="LaButti K."/>
            <person name="Andreopoulos B."/>
            <person name="Lipzen A."/>
            <person name="Chen C."/>
            <person name="Yan M."/>
            <person name="Daum C."/>
            <person name="Ng V."/>
            <person name="Clum A."/>
            <person name="Steindorff A."/>
            <person name="Ohm R.A."/>
            <person name="Martin F."/>
            <person name="Silar P."/>
            <person name="Natvig D.O."/>
            <person name="Lalanne C."/>
            <person name="Gautier V."/>
            <person name="Ament-Velasquez S.L."/>
            <person name="Kruys A."/>
            <person name="Hutchinson M.I."/>
            <person name="Powell A.J."/>
            <person name="Barry K."/>
            <person name="Miller A.N."/>
            <person name="Grigoriev I.V."/>
            <person name="Debuchy R."/>
            <person name="Gladieux P."/>
            <person name="Hiltunen Thoren M."/>
            <person name="Johannesson H."/>
        </authorList>
    </citation>
    <scope>NUCLEOTIDE SEQUENCE [LARGE SCALE GENOMIC DNA]</scope>
    <source>
        <strain evidence="9">CBS 284.82</strain>
    </source>
</reference>
<evidence type="ECO:0000313" key="8">
    <source>
        <dbReference type="EMBL" id="KAK4033468.1"/>
    </source>
</evidence>
<comment type="caution">
    <text evidence="8">The sequence shown here is derived from an EMBL/GenBank/DDBJ whole genome shotgun (WGS) entry which is preliminary data.</text>
</comment>
<proteinExistence type="predicted"/>
<feature type="compositionally biased region" description="Polar residues" evidence="5">
    <location>
        <begin position="291"/>
        <end position="301"/>
    </location>
</feature>
<accession>A0AAN6P818</accession>
<name>A0AAN6P818_9PEZI</name>
<dbReference type="PANTHER" id="PTHR23112:SF22">
    <property type="entry name" value="G-PROTEIN COUPLED RECEPTOR"/>
    <property type="match status" value="1"/>
</dbReference>
<keyword evidence="9" id="KW-1185">Reference proteome</keyword>
<feature type="region of interest" description="Disordered" evidence="5">
    <location>
        <begin position="282"/>
        <end position="301"/>
    </location>
</feature>
<evidence type="ECO:0000313" key="9">
    <source>
        <dbReference type="Proteomes" id="UP001303115"/>
    </source>
</evidence>
<feature type="transmembrane region" description="Helical" evidence="6">
    <location>
        <begin position="121"/>
        <end position="141"/>
    </location>
</feature>
<dbReference type="Pfam" id="PF05462">
    <property type="entry name" value="Dicty_CAR"/>
    <property type="match status" value="1"/>
</dbReference>
<dbReference type="GO" id="GO:0005886">
    <property type="term" value="C:plasma membrane"/>
    <property type="evidence" value="ECO:0007669"/>
    <property type="project" value="TreeGrafter"/>
</dbReference>
<evidence type="ECO:0000256" key="2">
    <source>
        <dbReference type="ARBA" id="ARBA00022692"/>
    </source>
</evidence>
<evidence type="ECO:0000256" key="6">
    <source>
        <dbReference type="SAM" id="Phobius"/>
    </source>
</evidence>
<dbReference type="PROSITE" id="PS50261">
    <property type="entry name" value="G_PROTEIN_RECEP_F2_4"/>
    <property type="match status" value="1"/>
</dbReference>
<evidence type="ECO:0000256" key="4">
    <source>
        <dbReference type="ARBA" id="ARBA00023136"/>
    </source>
</evidence>
<evidence type="ECO:0000256" key="1">
    <source>
        <dbReference type="ARBA" id="ARBA00004141"/>
    </source>
</evidence>
<dbReference type="EMBL" id="MU854528">
    <property type="protein sequence ID" value="KAK4033468.1"/>
    <property type="molecule type" value="Genomic_DNA"/>
</dbReference>
<keyword evidence="4 6" id="KW-0472">Membrane</keyword>
<dbReference type="Proteomes" id="UP001303115">
    <property type="component" value="Unassembled WGS sequence"/>
</dbReference>
<gene>
    <name evidence="8" type="ORF">C8A01DRAFT_19587</name>
</gene>
<feature type="transmembrane region" description="Helical" evidence="6">
    <location>
        <begin position="48"/>
        <end position="66"/>
    </location>
</feature>
<feature type="compositionally biased region" description="Basic and acidic residues" evidence="5">
    <location>
        <begin position="516"/>
        <end position="526"/>
    </location>
</feature>
<evidence type="ECO:0000259" key="7">
    <source>
        <dbReference type="PROSITE" id="PS50261"/>
    </source>
</evidence>
<keyword evidence="2 6" id="KW-0812">Transmembrane</keyword>
<feature type="transmembrane region" description="Helical" evidence="6">
    <location>
        <begin position="165"/>
        <end position="187"/>
    </location>
</feature>